<dbReference type="OrthoDB" id="9779595at2"/>
<comment type="subunit">
    <text evidence="6">HflC and HflK may interact to form a multimeric complex.</text>
</comment>
<dbReference type="EMBL" id="CAVN010000099">
    <property type="protein sequence ID" value="CDF59321.1"/>
    <property type="molecule type" value="Genomic_DNA"/>
</dbReference>
<gene>
    <name evidence="8" type="ORF">TCEL_00787</name>
</gene>
<comment type="function">
    <text evidence="6">HflC and HflK could encode or regulate a protease.</text>
</comment>
<protein>
    <recommendedName>
        <fullName evidence="6">Protein HflK</fullName>
    </recommendedName>
</protein>
<dbReference type="HOGENOM" id="CLU_039173_0_1_9"/>
<keyword evidence="9" id="KW-1185">Reference proteome</keyword>
<keyword evidence="5 6" id="KW-0472">Membrane</keyword>
<dbReference type="InterPro" id="IPR036013">
    <property type="entry name" value="Band_7/SPFH_dom_sf"/>
</dbReference>
<dbReference type="eggNOG" id="COG0330">
    <property type="taxonomic scope" value="Bacteria"/>
</dbReference>
<accession>R7RUT5</accession>
<dbReference type="InterPro" id="IPR001107">
    <property type="entry name" value="Band_7"/>
</dbReference>
<evidence type="ECO:0000256" key="6">
    <source>
        <dbReference type="RuleBase" id="RU364113"/>
    </source>
</evidence>
<dbReference type="InterPro" id="IPR050710">
    <property type="entry name" value="Band7/mec-2_domain"/>
</dbReference>
<evidence type="ECO:0000259" key="7">
    <source>
        <dbReference type="SMART" id="SM00244"/>
    </source>
</evidence>
<dbReference type="AlphaFoldDB" id="R7RUT5"/>
<comment type="subcellular location">
    <subcellularLocation>
        <location evidence="1 6">Membrane</location>
    </subcellularLocation>
</comment>
<evidence type="ECO:0000256" key="4">
    <source>
        <dbReference type="ARBA" id="ARBA00022989"/>
    </source>
</evidence>
<dbReference type="InterPro" id="IPR010201">
    <property type="entry name" value="HflK"/>
</dbReference>
<dbReference type="GO" id="GO:0016020">
    <property type="term" value="C:membrane"/>
    <property type="evidence" value="ECO:0007669"/>
    <property type="project" value="UniProtKB-SubCell"/>
</dbReference>
<comment type="caution">
    <text evidence="8">The sequence shown here is derived from an EMBL/GenBank/DDBJ whole genome shotgun (WGS) entry which is preliminary data.</text>
</comment>
<keyword evidence="4 6" id="KW-1133">Transmembrane helix</keyword>
<name>R7RUT5_9CLOT</name>
<evidence type="ECO:0000256" key="3">
    <source>
        <dbReference type="ARBA" id="ARBA00022692"/>
    </source>
</evidence>
<dbReference type="PANTHER" id="PTHR43327:SF2">
    <property type="entry name" value="MODULATOR OF FTSH PROTEASE HFLK"/>
    <property type="match status" value="1"/>
</dbReference>
<organism evidence="8 9">
    <name type="scientific">Thermobrachium celere DSM 8682</name>
    <dbReference type="NCBI Taxonomy" id="941824"/>
    <lineage>
        <taxon>Bacteria</taxon>
        <taxon>Bacillati</taxon>
        <taxon>Bacillota</taxon>
        <taxon>Clostridia</taxon>
        <taxon>Eubacteriales</taxon>
        <taxon>Clostridiaceae</taxon>
        <taxon>Thermobrachium</taxon>
    </lineage>
</organism>
<sequence>MNNKKFNFSLGSKILKRIIFIFIAILVLLLIMSNIYTLKTGEEAVIIQLGKYHKTINKPGLHFKIPFIQTKVIINVNEIKRLEFGFRTDDGNQYKEIEEELMLLTKDGALINAETVFQYRINNPELYLFKVDDQLGTLKLMAESVRRRVIASYNIDEVMLTKKEQIQEEMKTELQKLCDTYKIGIQIRAVQLQDVVPPKAVDAAFKEVINAREDKESRINQAKTVANEIIPKARGRAQQMINEAEGYKQKRISEAKGDVASFLSIYEKYIQGKEVTRARMYLETMEEVLPKMEIYIVDKSGNTLKYIPLERNIINMDKKAGE</sequence>
<dbReference type="SMART" id="SM00244">
    <property type="entry name" value="PHB"/>
    <property type="match status" value="1"/>
</dbReference>
<evidence type="ECO:0000313" key="9">
    <source>
        <dbReference type="Proteomes" id="UP000014923"/>
    </source>
</evidence>
<feature type="domain" description="Band 7" evidence="7">
    <location>
        <begin position="33"/>
        <end position="209"/>
    </location>
</feature>
<dbReference type="Pfam" id="PF01145">
    <property type="entry name" value="Band_7"/>
    <property type="match status" value="1"/>
</dbReference>
<dbReference type="PANTHER" id="PTHR43327">
    <property type="entry name" value="STOMATIN-LIKE PROTEIN 2, MITOCHONDRIAL"/>
    <property type="match status" value="1"/>
</dbReference>
<evidence type="ECO:0000256" key="2">
    <source>
        <dbReference type="ARBA" id="ARBA00006971"/>
    </source>
</evidence>
<dbReference type="Gene3D" id="3.30.479.30">
    <property type="entry name" value="Band 7 domain"/>
    <property type="match status" value="1"/>
</dbReference>
<evidence type="ECO:0000256" key="5">
    <source>
        <dbReference type="ARBA" id="ARBA00023136"/>
    </source>
</evidence>
<feature type="transmembrane region" description="Helical" evidence="6">
    <location>
        <begin position="20"/>
        <end position="38"/>
    </location>
</feature>
<dbReference type="SUPFAM" id="SSF117892">
    <property type="entry name" value="Band 7/SPFH domain"/>
    <property type="match status" value="1"/>
</dbReference>
<dbReference type="NCBIfam" id="TIGR01933">
    <property type="entry name" value="hflK"/>
    <property type="match status" value="1"/>
</dbReference>
<reference evidence="8" key="1">
    <citation type="submission" date="2013-03" db="EMBL/GenBank/DDBJ databases">
        <title>Draft genome sequence of the hydrogen-ethanol-producing anaerobic alkalithermophilic Caloramator celere.</title>
        <authorList>
            <person name="Ciranna A."/>
            <person name="Larjo A."/>
            <person name="Kivisto A."/>
            <person name="Santala V."/>
            <person name="Roos C."/>
            <person name="Karp M."/>
        </authorList>
    </citation>
    <scope>NUCLEOTIDE SEQUENCE [LARGE SCALE GENOMIC DNA]</scope>
    <source>
        <strain evidence="8">DSM 8682</strain>
    </source>
</reference>
<dbReference type="Proteomes" id="UP000014923">
    <property type="component" value="Unassembled WGS sequence"/>
</dbReference>
<comment type="similarity">
    <text evidence="2 6">Belongs to the band 7/mec-2 family. HflK subfamily.</text>
</comment>
<dbReference type="RefSeq" id="WP_018663125.1">
    <property type="nucleotide sequence ID" value="NZ_HF952018.1"/>
</dbReference>
<evidence type="ECO:0000313" key="8">
    <source>
        <dbReference type="EMBL" id="CDF59321.1"/>
    </source>
</evidence>
<proteinExistence type="inferred from homology"/>
<keyword evidence="3 6" id="KW-0812">Transmembrane</keyword>
<evidence type="ECO:0000256" key="1">
    <source>
        <dbReference type="ARBA" id="ARBA00004370"/>
    </source>
</evidence>
<dbReference type="CDD" id="cd03404">
    <property type="entry name" value="SPFH_HflK"/>
    <property type="match status" value="1"/>
</dbReference>